<comment type="caution">
    <text evidence="1">The sequence shown here is derived from an EMBL/GenBank/DDBJ whole genome shotgun (WGS) entry which is preliminary data.</text>
</comment>
<reference evidence="1" key="2">
    <citation type="submission" date="2021-12" db="EMBL/GenBank/DDBJ databases">
        <title>Resequencing data analysis of finger millet.</title>
        <authorList>
            <person name="Hatakeyama M."/>
            <person name="Aluri S."/>
            <person name="Balachadran M.T."/>
            <person name="Sivarajan S.R."/>
            <person name="Poveda L."/>
            <person name="Shimizu-Inatsugi R."/>
            <person name="Schlapbach R."/>
            <person name="Sreeman S.M."/>
            <person name="Shimizu K.K."/>
        </authorList>
    </citation>
    <scope>NUCLEOTIDE SEQUENCE</scope>
</reference>
<reference evidence="1" key="1">
    <citation type="journal article" date="2018" name="DNA Res.">
        <title>Multiple hybrid de novo genome assembly of finger millet, an orphan allotetraploid crop.</title>
        <authorList>
            <person name="Hatakeyama M."/>
            <person name="Aluri S."/>
            <person name="Balachadran M.T."/>
            <person name="Sivarajan S.R."/>
            <person name="Patrignani A."/>
            <person name="Gruter S."/>
            <person name="Poveda L."/>
            <person name="Shimizu-Inatsugi R."/>
            <person name="Baeten J."/>
            <person name="Francoijs K.J."/>
            <person name="Nataraja K.N."/>
            <person name="Reddy Y.A.N."/>
            <person name="Phadnis S."/>
            <person name="Ravikumar R.L."/>
            <person name="Schlapbach R."/>
            <person name="Sreeman S.M."/>
            <person name="Shimizu K.K."/>
        </authorList>
    </citation>
    <scope>NUCLEOTIDE SEQUENCE</scope>
</reference>
<gene>
    <name evidence="1" type="primary">ga11596</name>
    <name evidence="1" type="ORF">PR202_ga11596</name>
</gene>
<keyword evidence="2" id="KW-1185">Reference proteome</keyword>
<evidence type="ECO:0000313" key="2">
    <source>
        <dbReference type="Proteomes" id="UP001054889"/>
    </source>
</evidence>
<dbReference type="Proteomes" id="UP001054889">
    <property type="component" value="Unassembled WGS sequence"/>
</dbReference>
<dbReference type="SUPFAM" id="SSF46938">
    <property type="entry name" value="CRAL/TRIO N-terminal domain"/>
    <property type="match status" value="1"/>
</dbReference>
<sequence length="80" mass="9545">MSGFLTAGTIRRFLRTKNWSTAQATKALKETVKWRRQYQPEKIRWEDIQNEAKRSYLADYRDRNGRIVCIAKPATKRNKK</sequence>
<dbReference type="AlphaFoldDB" id="A0AAV5C9G5"/>
<dbReference type="InterPro" id="IPR036865">
    <property type="entry name" value="CRAL-TRIO_dom_sf"/>
</dbReference>
<organism evidence="1 2">
    <name type="scientific">Eleusine coracana subsp. coracana</name>
    <dbReference type="NCBI Taxonomy" id="191504"/>
    <lineage>
        <taxon>Eukaryota</taxon>
        <taxon>Viridiplantae</taxon>
        <taxon>Streptophyta</taxon>
        <taxon>Embryophyta</taxon>
        <taxon>Tracheophyta</taxon>
        <taxon>Spermatophyta</taxon>
        <taxon>Magnoliopsida</taxon>
        <taxon>Liliopsida</taxon>
        <taxon>Poales</taxon>
        <taxon>Poaceae</taxon>
        <taxon>PACMAD clade</taxon>
        <taxon>Chloridoideae</taxon>
        <taxon>Cynodonteae</taxon>
        <taxon>Eleusininae</taxon>
        <taxon>Eleusine</taxon>
    </lineage>
</organism>
<dbReference type="InterPro" id="IPR052578">
    <property type="entry name" value="PI_Transfer_CRAL-TRIO"/>
</dbReference>
<proteinExistence type="predicted"/>
<name>A0AAV5C9G5_ELECO</name>
<dbReference type="PANTHER" id="PTHR45824:SF7">
    <property type="entry name" value="OS05G0267800 PROTEIN"/>
    <property type="match status" value="1"/>
</dbReference>
<dbReference type="PANTHER" id="PTHR45824">
    <property type="entry name" value="GH16843P"/>
    <property type="match status" value="1"/>
</dbReference>
<dbReference type="GO" id="GO:0008526">
    <property type="term" value="F:phosphatidylinositol transfer activity"/>
    <property type="evidence" value="ECO:0007669"/>
    <property type="project" value="TreeGrafter"/>
</dbReference>
<evidence type="ECO:0000313" key="1">
    <source>
        <dbReference type="EMBL" id="GJM94912.1"/>
    </source>
</evidence>
<protein>
    <submittedName>
        <fullName evidence="1">Uncharacterized protein</fullName>
    </submittedName>
</protein>
<dbReference type="EMBL" id="BQKI01000005">
    <property type="protein sequence ID" value="GJM94912.1"/>
    <property type="molecule type" value="Genomic_DNA"/>
</dbReference>
<dbReference type="InterPro" id="IPR036273">
    <property type="entry name" value="CRAL/TRIO_N_dom_sf"/>
</dbReference>
<accession>A0AAV5C9G5</accession>
<dbReference type="Gene3D" id="3.40.525.10">
    <property type="entry name" value="CRAL-TRIO lipid binding domain"/>
    <property type="match status" value="1"/>
</dbReference>